<gene>
    <name evidence="9" type="ORF">TCLT_LOCUS57</name>
</gene>
<dbReference type="STRING" id="103827.A0A0N5CJ64"/>
<keyword evidence="3" id="KW-0812">Transmembrane</keyword>
<dbReference type="PRINTS" id="PR00261">
    <property type="entry name" value="LDLRECEPTOR"/>
</dbReference>
<feature type="disulfide bond" evidence="8">
    <location>
        <begin position="167"/>
        <end position="185"/>
    </location>
</feature>
<evidence type="ECO:0000256" key="8">
    <source>
        <dbReference type="PROSITE-ProRule" id="PRU00124"/>
    </source>
</evidence>
<dbReference type="EMBL" id="UYYF01000003">
    <property type="protein sequence ID" value="VDM94876.1"/>
    <property type="molecule type" value="Genomic_DNA"/>
</dbReference>
<dbReference type="Pfam" id="PF00057">
    <property type="entry name" value="Ldl_recept_a"/>
    <property type="match status" value="2"/>
</dbReference>
<reference evidence="11" key="1">
    <citation type="submission" date="2017-02" db="UniProtKB">
        <authorList>
            <consortium name="WormBaseParasite"/>
        </authorList>
    </citation>
    <scope>IDENTIFICATION</scope>
</reference>
<dbReference type="SMART" id="SM00192">
    <property type="entry name" value="LDLa"/>
    <property type="match status" value="2"/>
</dbReference>
<dbReference type="GO" id="GO:0016192">
    <property type="term" value="P:vesicle-mediated transport"/>
    <property type="evidence" value="ECO:0007669"/>
    <property type="project" value="UniProtKB-ARBA"/>
</dbReference>
<dbReference type="PROSITE" id="PS01209">
    <property type="entry name" value="LDLRA_1"/>
    <property type="match status" value="1"/>
</dbReference>
<feature type="disulfide bond" evidence="8">
    <location>
        <begin position="179"/>
        <end position="194"/>
    </location>
</feature>
<dbReference type="PROSITE" id="PS50068">
    <property type="entry name" value="LDLRA_2"/>
    <property type="match status" value="2"/>
</dbReference>
<name>A0A0N5CJ64_THECL</name>
<evidence type="ECO:0000256" key="2">
    <source>
        <dbReference type="ARBA" id="ARBA00004308"/>
    </source>
</evidence>
<dbReference type="SUPFAM" id="SSF57424">
    <property type="entry name" value="LDL receptor-like module"/>
    <property type="match status" value="2"/>
</dbReference>
<keyword evidence="10" id="KW-1185">Reference proteome</keyword>
<dbReference type="AlphaFoldDB" id="A0A0N5CJ64"/>
<dbReference type="WBParaSite" id="TCLT_0000005601-mRNA-1">
    <property type="protein sequence ID" value="TCLT_0000005601-mRNA-1"/>
    <property type="gene ID" value="TCLT_0000005601"/>
</dbReference>
<sequence length="207" mass="22959">MKYYLLIDNITTDNNGTYEISINGAKKGIVIYVGSNSIPNNFHQKECFDGNNCAAVICEYSEYFCQVDNFCLPKSVICNGKRDCSDVADELNCSLPHHYNGRKQKWLAAQPTVKCPDGSTPEFSLHGSTYCWSNAVCPMKTACIEGKCCSISSLNDTPQCQLESWECDSGECIPLESRCDGFPECRDGSDETHCGLILIFFFIKATS</sequence>
<comment type="caution">
    <text evidence="8">Lacks conserved residue(s) required for the propagation of feature annotation.</text>
</comment>
<feature type="disulfide bond" evidence="8">
    <location>
        <begin position="160"/>
        <end position="172"/>
    </location>
</feature>
<evidence type="ECO:0000256" key="1">
    <source>
        <dbReference type="ARBA" id="ARBA00004167"/>
    </source>
</evidence>
<dbReference type="GO" id="GO:0005886">
    <property type="term" value="C:plasma membrane"/>
    <property type="evidence" value="ECO:0007669"/>
    <property type="project" value="TreeGrafter"/>
</dbReference>
<accession>A0A0N5CJ64</accession>
<dbReference type="OMA" id="KECYNAD"/>
<evidence type="ECO:0000256" key="6">
    <source>
        <dbReference type="ARBA" id="ARBA00023136"/>
    </source>
</evidence>
<evidence type="ECO:0000256" key="3">
    <source>
        <dbReference type="ARBA" id="ARBA00022692"/>
    </source>
</evidence>
<dbReference type="CDD" id="cd00112">
    <property type="entry name" value="LDLa"/>
    <property type="match status" value="2"/>
</dbReference>
<evidence type="ECO:0000256" key="4">
    <source>
        <dbReference type="ARBA" id="ARBA00022737"/>
    </source>
</evidence>
<dbReference type="Gene3D" id="4.10.400.10">
    <property type="entry name" value="Low-density Lipoprotein Receptor"/>
    <property type="match status" value="2"/>
</dbReference>
<evidence type="ECO:0000256" key="7">
    <source>
        <dbReference type="ARBA" id="ARBA00023157"/>
    </source>
</evidence>
<proteinExistence type="predicted"/>
<dbReference type="InterPro" id="IPR023415">
    <property type="entry name" value="LDLR_class-A_CS"/>
</dbReference>
<evidence type="ECO:0000313" key="10">
    <source>
        <dbReference type="Proteomes" id="UP000276776"/>
    </source>
</evidence>
<keyword evidence="4" id="KW-0677">Repeat</keyword>
<dbReference type="InterPro" id="IPR050685">
    <property type="entry name" value="LDLR"/>
</dbReference>
<dbReference type="InterPro" id="IPR036055">
    <property type="entry name" value="LDL_receptor-like_sf"/>
</dbReference>
<dbReference type="Proteomes" id="UP000276776">
    <property type="component" value="Unassembled WGS sequence"/>
</dbReference>
<comment type="subcellular location">
    <subcellularLocation>
        <location evidence="2">Endomembrane system</location>
    </subcellularLocation>
    <subcellularLocation>
        <location evidence="1">Membrane</location>
        <topology evidence="1">Single-pass membrane protein</topology>
    </subcellularLocation>
</comment>
<keyword evidence="5" id="KW-1133">Transmembrane helix</keyword>
<organism evidence="11">
    <name type="scientific">Thelazia callipaeda</name>
    <name type="common">Oriental eyeworm</name>
    <name type="synonym">Parasitic nematode</name>
    <dbReference type="NCBI Taxonomy" id="103827"/>
    <lineage>
        <taxon>Eukaryota</taxon>
        <taxon>Metazoa</taxon>
        <taxon>Ecdysozoa</taxon>
        <taxon>Nematoda</taxon>
        <taxon>Chromadorea</taxon>
        <taxon>Rhabditida</taxon>
        <taxon>Spirurina</taxon>
        <taxon>Spiruromorpha</taxon>
        <taxon>Thelazioidea</taxon>
        <taxon>Thelaziidae</taxon>
        <taxon>Thelazia</taxon>
    </lineage>
</organism>
<keyword evidence="6" id="KW-0472">Membrane</keyword>
<dbReference type="OrthoDB" id="5847118at2759"/>
<dbReference type="InterPro" id="IPR002172">
    <property type="entry name" value="LDrepeatLR_classA_rpt"/>
</dbReference>
<protein>
    <submittedName>
        <fullName evidence="11">Low-density lipoprotein receptor domain class A</fullName>
    </submittedName>
</protein>
<evidence type="ECO:0000256" key="5">
    <source>
        <dbReference type="ARBA" id="ARBA00022989"/>
    </source>
</evidence>
<dbReference type="PANTHER" id="PTHR24270">
    <property type="entry name" value="LOW-DENSITY LIPOPROTEIN RECEPTOR-RELATED"/>
    <property type="match status" value="1"/>
</dbReference>
<dbReference type="GO" id="GO:0012505">
    <property type="term" value="C:endomembrane system"/>
    <property type="evidence" value="ECO:0007669"/>
    <property type="project" value="UniProtKB-SubCell"/>
</dbReference>
<feature type="disulfide bond" evidence="8">
    <location>
        <begin position="78"/>
        <end position="93"/>
    </location>
</feature>
<reference evidence="9 10" key="2">
    <citation type="submission" date="2018-11" db="EMBL/GenBank/DDBJ databases">
        <authorList>
            <consortium name="Pathogen Informatics"/>
        </authorList>
    </citation>
    <scope>NUCLEOTIDE SEQUENCE [LARGE SCALE GENOMIC DNA]</scope>
</reference>
<evidence type="ECO:0000313" key="11">
    <source>
        <dbReference type="WBParaSite" id="TCLT_0000005601-mRNA-1"/>
    </source>
</evidence>
<evidence type="ECO:0000313" key="9">
    <source>
        <dbReference type="EMBL" id="VDM94876.1"/>
    </source>
</evidence>
<keyword evidence="7 8" id="KW-1015">Disulfide bond</keyword>